<proteinExistence type="predicted"/>
<dbReference type="SUPFAM" id="SSF103370">
    <property type="entry name" value="NinB"/>
    <property type="match status" value="1"/>
</dbReference>
<reference evidence="1" key="1">
    <citation type="submission" date="2024-08" db="EMBL/GenBank/DDBJ databases">
        <authorList>
            <person name="Chaddad Z."/>
            <person name="Lamrabet M."/>
            <person name="Bouhnik O."/>
            <person name="Alami S."/>
            <person name="Wipf D."/>
            <person name="Courty P.E."/>
            <person name="Missbah El Idrissi M."/>
        </authorList>
    </citation>
    <scope>NUCLEOTIDE SEQUENCE</scope>
    <source>
        <strain evidence="1">LLZ17</strain>
    </source>
</reference>
<dbReference type="AlphaFoldDB" id="A0AB39XLE8"/>
<sequence>MTDRAQIVLSNPGMRQKAHRWIEQAPPHTRLDFKGPQRTVEQSDRMWAMLTDIATQATLNGRKWTTDQWKVIFLHELGREAQFIPSLDGKFIPYGQSSSDLSIKEMSDLIESMFAFGAEHGIQWNDPKMRESQEQGS</sequence>
<evidence type="ECO:0000313" key="1">
    <source>
        <dbReference type="EMBL" id="XDV58768.1"/>
    </source>
</evidence>
<dbReference type="RefSeq" id="WP_369723309.1">
    <property type="nucleotide sequence ID" value="NZ_CP165734.1"/>
</dbReference>
<dbReference type="EMBL" id="CP165734">
    <property type="protein sequence ID" value="XDV58768.1"/>
    <property type="molecule type" value="Genomic_DNA"/>
</dbReference>
<organism evidence="1">
    <name type="scientific">Bradyrhizobium sp. LLZ17</name>
    <dbReference type="NCBI Taxonomy" id="3239388"/>
    <lineage>
        <taxon>Bacteria</taxon>
        <taxon>Pseudomonadati</taxon>
        <taxon>Pseudomonadota</taxon>
        <taxon>Alphaproteobacteria</taxon>
        <taxon>Hyphomicrobiales</taxon>
        <taxon>Nitrobacteraceae</taxon>
        <taxon>Bradyrhizobium</taxon>
    </lineage>
</organism>
<dbReference type="InterPro" id="IPR036619">
    <property type="entry name" value="NinB_sf"/>
</dbReference>
<dbReference type="Gene3D" id="1.10.3790.10">
    <property type="entry name" value="NinB"/>
    <property type="match status" value="1"/>
</dbReference>
<protein>
    <submittedName>
        <fullName evidence="1">Recombination protein NinB</fullName>
    </submittedName>
</protein>
<name>A0AB39XLE8_9BRAD</name>
<accession>A0AB39XLE8</accession>
<dbReference type="InterPro" id="IPR008711">
    <property type="entry name" value="Recombinase_NinB"/>
</dbReference>
<dbReference type="Pfam" id="PF05772">
    <property type="entry name" value="NinB"/>
    <property type="match status" value="1"/>
</dbReference>
<gene>
    <name evidence="1" type="ORF">AB8Z38_04550</name>
</gene>